<protein>
    <submittedName>
        <fullName evidence="1">Nuclear factor Y</fullName>
    </submittedName>
</protein>
<dbReference type="EMBL" id="BKCP01006404">
    <property type="protein sequence ID" value="GER42563.1"/>
    <property type="molecule type" value="Genomic_DNA"/>
</dbReference>
<dbReference type="GO" id="GO:0046982">
    <property type="term" value="F:protein heterodimerization activity"/>
    <property type="evidence" value="ECO:0007669"/>
    <property type="project" value="InterPro"/>
</dbReference>
<dbReference type="AlphaFoldDB" id="A0A5A7QBC7"/>
<reference evidence="2" key="1">
    <citation type="journal article" date="2019" name="Curr. Biol.">
        <title>Genome Sequence of Striga asiatica Provides Insight into the Evolution of Plant Parasitism.</title>
        <authorList>
            <person name="Yoshida S."/>
            <person name="Kim S."/>
            <person name="Wafula E.K."/>
            <person name="Tanskanen J."/>
            <person name="Kim Y.M."/>
            <person name="Honaas L."/>
            <person name="Yang Z."/>
            <person name="Spallek T."/>
            <person name="Conn C.E."/>
            <person name="Ichihashi Y."/>
            <person name="Cheong K."/>
            <person name="Cui S."/>
            <person name="Der J.P."/>
            <person name="Gundlach H."/>
            <person name="Jiao Y."/>
            <person name="Hori C."/>
            <person name="Ishida J.K."/>
            <person name="Kasahara H."/>
            <person name="Kiba T."/>
            <person name="Kim M.S."/>
            <person name="Koo N."/>
            <person name="Laohavisit A."/>
            <person name="Lee Y.H."/>
            <person name="Lumba S."/>
            <person name="McCourt P."/>
            <person name="Mortimer J.C."/>
            <person name="Mutuku J.M."/>
            <person name="Nomura T."/>
            <person name="Sasaki-Sekimoto Y."/>
            <person name="Seto Y."/>
            <person name="Wang Y."/>
            <person name="Wakatake T."/>
            <person name="Sakakibara H."/>
            <person name="Demura T."/>
            <person name="Yamaguchi S."/>
            <person name="Yoneyama K."/>
            <person name="Manabe R.I."/>
            <person name="Nelson D.C."/>
            <person name="Schulman A.H."/>
            <person name="Timko M.P."/>
            <person name="dePamphilis C.W."/>
            <person name="Choi D."/>
            <person name="Shirasu K."/>
        </authorList>
    </citation>
    <scope>NUCLEOTIDE SEQUENCE [LARGE SCALE GENOMIC DNA]</scope>
    <source>
        <strain evidence="2">cv. UVA1</strain>
    </source>
</reference>
<comment type="caution">
    <text evidence="1">The sequence shown here is derived from an EMBL/GenBank/DDBJ whole genome shotgun (WGS) entry which is preliminary data.</text>
</comment>
<dbReference type="OrthoDB" id="601405at2759"/>
<keyword evidence="2" id="KW-1185">Reference proteome</keyword>
<gene>
    <name evidence="1" type="ORF">STAS_19358</name>
</gene>
<sequence length="114" mass="13286">MTKIIKEMLPPDVGVARDTQDLLIECCVVMDYVFNSGFMEKHECRFVMVKLMRSPMVLGFSEYIEEVYAAYEQHRLETMDTMRGGKWSNVAEMTEEEALAEQQKMFAEARARMN</sequence>
<dbReference type="Proteomes" id="UP000325081">
    <property type="component" value="Unassembled WGS sequence"/>
</dbReference>
<dbReference type="InterPro" id="IPR044255">
    <property type="entry name" value="Dr1-like"/>
</dbReference>
<proteinExistence type="predicted"/>
<organism evidence="1 2">
    <name type="scientific">Striga asiatica</name>
    <name type="common">Asiatic witchweed</name>
    <name type="synonym">Buchnera asiatica</name>
    <dbReference type="NCBI Taxonomy" id="4170"/>
    <lineage>
        <taxon>Eukaryota</taxon>
        <taxon>Viridiplantae</taxon>
        <taxon>Streptophyta</taxon>
        <taxon>Embryophyta</taxon>
        <taxon>Tracheophyta</taxon>
        <taxon>Spermatophyta</taxon>
        <taxon>Magnoliopsida</taxon>
        <taxon>eudicotyledons</taxon>
        <taxon>Gunneridae</taxon>
        <taxon>Pentapetalae</taxon>
        <taxon>asterids</taxon>
        <taxon>lamiids</taxon>
        <taxon>Lamiales</taxon>
        <taxon>Orobanchaceae</taxon>
        <taxon>Buchnereae</taxon>
        <taxon>Striga</taxon>
    </lineage>
</organism>
<dbReference type="PANTHER" id="PTHR47173:SF2">
    <property type="entry name" value="PROTEIN DR1 HOMOLOG ISOFORM X1"/>
    <property type="match status" value="1"/>
</dbReference>
<dbReference type="PANTHER" id="PTHR47173">
    <property type="entry name" value="PROTEIN DR1 HOMOLOG"/>
    <property type="match status" value="1"/>
</dbReference>
<name>A0A5A7QBC7_STRAF</name>
<evidence type="ECO:0000313" key="2">
    <source>
        <dbReference type="Proteomes" id="UP000325081"/>
    </source>
</evidence>
<dbReference type="InterPro" id="IPR009072">
    <property type="entry name" value="Histone-fold"/>
</dbReference>
<accession>A0A5A7QBC7</accession>
<feature type="non-terminal residue" evidence="1">
    <location>
        <position position="114"/>
    </location>
</feature>
<dbReference type="Gene3D" id="1.10.20.10">
    <property type="entry name" value="Histone, subunit A"/>
    <property type="match status" value="1"/>
</dbReference>
<evidence type="ECO:0000313" key="1">
    <source>
        <dbReference type="EMBL" id="GER42563.1"/>
    </source>
</evidence>